<dbReference type="PROSITE" id="PS50880">
    <property type="entry name" value="TOPRIM"/>
    <property type="match status" value="1"/>
</dbReference>
<proteinExistence type="inferred from homology"/>
<evidence type="ECO:0000256" key="7">
    <source>
        <dbReference type="ARBA" id="ARBA00022771"/>
    </source>
</evidence>
<dbReference type="PANTHER" id="PTHR30313">
    <property type="entry name" value="DNA PRIMASE"/>
    <property type="match status" value="1"/>
</dbReference>
<keyword evidence="9" id="KW-0460">Magnesium</keyword>
<sequence length="678" mass="74838">MSLPADFDLKERVRASVDIVDVVGSTLELQPAGRNFVTRCPWHNDRRPSLTINQERQTWKCWVCDIGGDIFSYVMQRDGVDFPTALRSLAELAGIEVDEFRGKKTVFGSPDDKATLLAAMKLVSDAYFEQLESGKSDDSKIAREYLASRGIDDENRKRFHVGFSPESWSFAVDLLRKKNFSGEVAEAAGLAIARNGGGHYDRFRGRLMFPIHDLQDRPISLGGRVIPAIASKRGDDGGGAKYINGPETRLFRKSHQLYGLQLAREAIRRSGEVLVMEGYTDVVAARQAGVESAVAVLGTALGEDHIKLLKRFSKRVVLVLDGDTAGQTRADQVLDLFVRADVDLRVLTLPEGSDPADFLASHGRSNFDELVAKAPDALEHKLNRLTDGVDVTNDTHQVTTAIESLLGIVAQVPSHASSGMALKVDQLMLRMSRTFGITAERLNQRLEQLRKAKSSSRSYTKKANPTVRRVNAPPPSKQPTRPAPSSRPLDPNDAFAEASDYDPDLGDYGVTNGGIGNATAIVAEAAPLDRLTPLSGVDRELFETLIESPALAAMAVESIDPDWFESNTAKMLLSAYQDLDLDGRDLSVDSLLLVLENELLKNQVVTLEERVRRRGSQSTQTPEQRYATIILSYRQREILEEKSRQIAKLETLALAEDEEEALLKSLFDAERSRHAIDD</sequence>
<keyword evidence="1 12" id="KW-0240">DNA-directed RNA polymerase</keyword>
<dbReference type="SUPFAM" id="SSF56731">
    <property type="entry name" value="DNA primase core"/>
    <property type="match status" value="1"/>
</dbReference>
<evidence type="ECO:0000256" key="6">
    <source>
        <dbReference type="ARBA" id="ARBA00022723"/>
    </source>
</evidence>
<evidence type="ECO:0000256" key="13">
    <source>
        <dbReference type="PIRNR" id="PIRNR002811"/>
    </source>
</evidence>
<dbReference type="PANTHER" id="PTHR30313:SF2">
    <property type="entry name" value="DNA PRIMASE"/>
    <property type="match status" value="1"/>
</dbReference>
<evidence type="ECO:0000256" key="5">
    <source>
        <dbReference type="ARBA" id="ARBA00022705"/>
    </source>
</evidence>
<dbReference type="InterPro" id="IPR036977">
    <property type="entry name" value="DNA_primase_Znf_CHC2"/>
</dbReference>
<evidence type="ECO:0000256" key="8">
    <source>
        <dbReference type="ARBA" id="ARBA00022833"/>
    </source>
</evidence>
<evidence type="ECO:0000313" key="18">
    <source>
        <dbReference type="Proteomes" id="UP000315010"/>
    </source>
</evidence>
<dbReference type="InterPro" id="IPR006171">
    <property type="entry name" value="TOPRIM_dom"/>
</dbReference>
<feature type="domain" description="Toprim" evidence="16">
    <location>
        <begin position="271"/>
        <end position="352"/>
    </location>
</feature>
<dbReference type="InterPro" id="IPR006295">
    <property type="entry name" value="DNA_primase_DnaG"/>
</dbReference>
<name>A0A5C5YXW1_9BACT</name>
<evidence type="ECO:0000256" key="9">
    <source>
        <dbReference type="ARBA" id="ARBA00022842"/>
    </source>
</evidence>
<dbReference type="AlphaFoldDB" id="A0A5C5YXW1"/>
<keyword evidence="6 12" id="KW-0479">Metal-binding</keyword>
<dbReference type="NCBIfam" id="TIGR01391">
    <property type="entry name" value="dnaG"/>
    <property type="match status" value="1"/>
</dbReference>
<protein>
    <recommendedName>
        <fullName evidence="12 13">DNA primase</fullName>
        <ecNumber evidence="12">2.7.7.101</ecNumber>
    </recommendedName>
</protein>
<comment type="domain">
    <text evidence="12">Contains an N-terminal zinc-binding domain, a central core domain that contains the primase activity, and a C-terminal DnaB-binding domain.</text>
</comment>
<dbReference type="GO" id="GO:0005737">
    <property type="term" value="C:cytoplasm"/>
    <property type="evidence" value="ECO:0007669"/>
    <property type="project" value="TreeGrafter"/>
</dbReference>
<dbReference type="Pfam" id="PF08275">
    <property type="entry name" value="DNAG_N"/>
    <property type="match status" value="1"/>
</dbReference>
<dbReference type="EC" id="2.7.7.101" evidence="12"/>
<feature type="region of interest" description="Disordered" evidence="15">
    <location>
        <begin position="450"/>
        <end position="501"/>
    </location>
</feature>
<dbReference type="Pfam" id="PF13155">
    <property type="entry name" value="Toprim_2"/>
    <property type="match status" value="1"/>
</dbReference>
<keyword evidence="11 12" id="KW-0804">Transcription</keyword>
<keyword evidence="10 12" id="KW-0238">DNA-binding</keyword>
<dbReference type="InterPro" id="IPR034151">
    <property type="entry name" value="TOPRIM_DnaG_bac"/>
</dbReference>
<evidence type="ECO:0000313" key="17">
    <source>
        <dbReference type="EMBL" id="TWT79929.1"/>
    </source>
</evidence>
<dbReference type="SMART" id="SM00493">
    <property type="entry name" value="TOPRIM"/>
    <property type="match status" value="1"/>
</dbReference>
<evidence type="ECO:0000256" key="12">
    <source>
        <dbReference type="HAMAP-Rule" id="MF_00974"/>
    </source>
</evidence>
<comment type="caution">
    <text evidence="17">The sequence shown here is derived from an EMBL/GenBank/DDBJ whole genome shotgun (WGS) entry which is preliminary data.</text>
</comment>
<evidence type="ECO:0000256" key="10">
    <source>
        <dbReference type="ARBA" id="ARBA00023125"/>
    </source>
</evidence>
<dbReference type="GO" id="GO:0003677">
    <property type="term" value="F:DNA binding"/>
    <property type="evidence" value="ECO:0007669"/>
    <property type="project" value="UniProtKB-KW"/>
</dbReference>
<evidence type="ECO:0000256" key="15">
    <source>
        <dbReference type="SAM" id="MobiDB-lite"/>
    </source>
</evidence>
<dbReference type="CDD" id="cd03364">
    <property type="entry name" value="TOPRIM_DnaG_primases"/>
    <property type="match status" value="1"/>
</dbReference>
<dbReference type="GO" id="GO:1990077">
    <property type="term" value="C:primosome complex"/>
    <property type="evidence" value="ECO:0007669"/>
    <property type="project" value="UniProtKB-KW"/>
</dbReference>
<dbReference type="GO" id="GO:0008270">
    <property type="term" value="F:zinc ion binding"/>
    <property type="evidence" value="ECO:0007669"/>
    <property type="project" value="UniProtKB-UniRule"/>
</dbReference>
<dbReference type="SMART" id="SM00400">
    <property type="entry name" value="ZnF_CHCC"/>
    <property type="match status" value="1"/>
</dbReference>
<evidence type="ECO:0000259" key="16">
    <source>
        <dbReference type="PROSITE" id="PS50880"/>
    </source>
</evidence>
<dbReference type="InterPro" id="IPR013264">
    <property type="entry name" value="DNAG_N"/>
</dbReference>
<dbReference type="PIRSF" id="PIRSF002811">
    <property type="entry name" value="DnaG"/>
    <property type="match status" value="1"/>
</dbReference>
<comment type="catalytic activity">
    <reaction evidence="12">
        <text>ssDNA + n NTP = ssDNA/pppN(pN)n-1 hybrid + (n-1) diphosphate.</text>
        <dbReference type="EC" id="2.7.7.101"/>
    </reaction>
</comment>
<keyword evidence="2 12" id="KW-0639">Primosome</keyword>
<dbReference type="GO" id="GO:0003899">
    <property type="term" value="F:DNA-directed RNA polymerase activity"/>
    <property type="evidence" value="ECO:0007669"/>
    <property type="project" value="UniProtKB-UniRule"/>
</dbReference>
<evidence type="ECO:0000256" key="3">
    <source>
        <dbReference type="ARBA" id="ARBA00022679"/>
    </source>
</evidence>
<dbReference type="Proteomes" id="UP000315010">
    <property type="component" value="Unassembled WGS sequence"/>
</dbReference>
<comment type="function">
    <text evidence="12 13">RNA polymerase that catalyzes the synthesis of short RNA molecules used as primers for DNA polymerase during DNA replication.</text>
</comment>
<dbReference type="InterPro" id="IPR030846">
    <property type="entry name" value="DnaG_bac"/>
</dbReference>
<evidence type="ECO:0000256" key="4">
    <source>
        <dbReference type="ARBA" id="ARBA00022695"/>
    </source>
</evidence>
<keyword evidence="5 12" id="KW-0235">DNA replication</keyword>
<dbReference type="EMBL" id="SJPJ01000001">
    <property type="protein sequence ID" value="TWT79929.1"/>
    <property type="molecule type" value="Genomic_DNA"/>
</dbReference>
<reference evidence="17 18" key="1">
    <citation type="submission" date="2019-02" db="EMBL/GenBank/DDBJ databases">
        <title>Deep-cultivation of Planctomycetes and their phenomic and genomic characterization uncovers novel biology.</title>
        <authorList>
            <person name="Wiegand S."/>
            <person name="Jogler M."/>
            <person name="Boedeker C."/>
            <person name="Pinto D."/>
            <person name="Vollmers J."/>
            <person name="Rivas-Marin E."/>
            <person name="Kohn T."/>
            <person name="Peeters S.H."/>
            <person name="Heuer A."/>
            <person name="Rast P."/>
            <person name="Oberbeckmann S."/>
            <person name="Bunk B."/>
            <person name="Jeske O."/>
            <person name="Meyerdierks A."/>
            <person name="Storesund J.E."/>
            <person name="Kallscheuer N."/>
            <person name="Luecker S."/>
            <person name="Lage O.M."/>
            <person name="Pohl T."/>
            <person name="Merkel B.J."/>
            <person name="Hornburger P."/>
            <person name="Mueller R.-W."/>
            <person name="Bruemmer F."/>
            <person name="Labrenz M."/>
            <person name="Spormann A.M."/>
            <person name="Op Den Camp H."/>
            <person name="Overmann J."/>
            <person name="Amann R."/>
            <person name="Jetten M.S.M."/>
            <person name="Mascher T."/>
            <person name="Medema M.H."/>
            <person name="Devos D.P."/>
            <person name="Kaster A.-K."/>
            <person name="Ovreas L."/>
            <person name="Rohde M."/>
            <person name="Galperin M.Y."/>
            <person name="Jogler C."/>
        </authorList>
    </citation>
    <scope>NUCLEOTIDE SEQUENCE [LARGE SCALE GENOMIC DNA]</scope>
    <source>
        <strain evidence="17 18">CA13</strain>
    </source>
</reference>
<dbReference type="RefSeq" id="WP_419193986.1">
    <property type="nucleotide sequence ID" value="NZ_SJPJ01000001.1"/>
</dbReference>
<dbReference type="Gene3D" id="3.90.980.10">
    <property type="entry name" value="DNA primase, catalytic core, N-terminal domain"/>
    <property type="match status" value="1"/>
</dbReference>
<keyword evidence="8 12" id="KW-0862">Zinc</keyword>
<dbReference type="GO" id="GO:0000428">
    <property type="term" value="C:DNA-directed RNA polymerase complex"/>
    <property type="evidence" value="ECO:0007669"/>
    <property type="project" value="UniProtKB-KW"/>
</dbReference>
<keyword evidence="7 12" id="KW-0863">Zinc-finger</keyword>
<evidence type="ECO:0000256" key="1">
    <source>
        <dbReference type="ARBA" id="ARBA00022478"/>
    </source>
</evidence>
<dbReference type="Gene3D" id="3.40.1360.10">
    <property type="match status" value="1"/>
</dbReference>
<dbReference type="Pfam" id="PF01807">
    <property type="entry name" value="Zn_ribbon_DnaG"/>
    <property type="match status" value="1"/>
</dbReference>
<dbReference type="GO" id="GO:0006269">
    <property type="term" value="P:DNA replication, synthesis of primer"/>
    <property type="evidence" value="ECO:0007669"/>
    <property type="project" value="UniProtKB-UniRule"/>
</dbReference>
<dbReference type="HAMAP" id="MF_00974">
    <property type="entry name" value="DNA_primase_DnaG"/>
    <property type="match status" value="1"/>
</dbReference>
<keyword evidence="18" id="KW-1185">Reference proteome</keyword>
<keyword evidence="3 12" id="KW-0808">Transferase</keyword>
<evidence type="ECO:0000256" key="11">
    <source>
        <dbReference type="ARBA" id="ARBA00023163"/>
    </source>
</evidence>
<dbReference type="InterPro" id="IPR037068">
    <property type="entry name" value="DNA_primase_core_N_sf"/>
</dbReference>
<comment type="cofactor">
    <cofactor evidence="12 13 14">
        <name>Zn(2+)</name>
        <dbReference type="ChEBI" id="CHEBI:29105"/>
    </cofactor>
    <text evidence="12 13 14">Binds 1 zinc ion per monomer.</text>
</comment>
<evidence type="ECO:0000256" key="14">
    <source>
        <dbReference type="PIRSR" id="PIRSR002811-1"/>
    </source>
</evidence>
<dbReference type="SUPFAM" id="SSF57783">
    <property type="entry name" value="Zinc beta-ribbon"/>
    <property type="match status" value="1"/>
</dbReference>
<comment type="similarity">
    <text evidence="12 13">Belongs to the DnaG primase family.</text>
</comment>
<keyword evidence="4 12" id="KW-0548">Nucleotidyltransferase</keyword>
<evidence type="ECO:0000256" key="2">
    <source>
        <dbReference type="ARBA" id="ARBA00022515"/>
    </source>
</evidence>
<dbReference type="Gene3D" id="3.90.580.10">
    <property type="entry name" value="Zinc finger, CHC2-type domain"/>
    <property type="match status" value="1"/>
</dbReference>
<feature type="zinc finger region" description="CHC2-type" evidence="12 14">
    <location>
        <begin position="40"/>
        <end position="64"/>
    </location>
</feature>
<accession>A0A5C5YXW1</accession>
<organism evidence="17 18">
    <name type="scientific">Novipirellula herctigrandis</name>
    <dbReference type="NCBI Taxonomy" id="2527986"/>
    <lineage>
        <taxon>Bacteria</taxon>
        <taxon>Pseudomonadati</taxon>
        <taxon>Planctomycetota</taxon>
        <taxon>Planctomycetia</taxon>
        <taxon>Pirellulales</taxon>
        <taxon>Pirellulaceae</taxon>
        <taxon>Novipirellula</taxon>
    </lineage>
</organism>
<dbReference type="InterPro" id="IPR002694">
    <property type="entry name" value="Znf_CHC2"/>
</dbReference>
<gene>
    <name evidence="12 17" type="primary">dnaG</name>
    <name evidence="17" type="ORF">CA13_13400</name>
</gene>
<dbReference type="InterPro" id="IPR050219">
    <property type="entry name" value="DnaG_primase"/>
</dbReference>
<comment type="subunit">
    <text evidence="12">Monomer. Interacts with DnaB.</text>
</comment>